<dbReference type="Gene3D" id="3.20.20.30">
    <property type="entry name" value="Luciferase-like domain"/>
    <property type="match status" value="1"/>
</dbReference>
<protein>
    <recommendedName>
        <fullName evidence="1">Luciferase-like domain-containing protein</fullName>
    </recommendedName>
</protein>
<proteinExistence type="predicted"/>
<dbReference type="RefSeq" id="WP_116282491.1">
    <property type="nucleotide sequence ID" value="NZ_NBXA01000014.1"/>
</dbReference>
<dbReference type="GO" id="GO:0005829">
    <property type="term" value="C:cytosol"/>
    <property type="evidence" value="ECO:0007669"/>
    <property type="project" value="TreeGrafter"/>
</dbReference>
<dbReference type="PANTHER" id="PTHR30137">
    <property type="entry name" value="LUCIFERASE-LIKE MONOOXYGENASE"/>
    <property type="match status" value="1"/>
</dbReference>
<dbReference type="EMBL" id="NBXA01000014">
    <property type="protein sequence ID" value="RFA14292.1"/>
    <property type="molecule type" value="Genomic_DNA"/>
</dbReference>
<dbReference type="InterPro" id="IPR036661">
    <property type="entry name" value="Luciferase-like_sf"/>
</dbReference>
<dbReference type="Pfam" id="PF00296">
    <property type="entry name" value="Bac_luciferase"/>
    <property type="match status" value="1"/>
</dbReference>
<dbReference type="InterPro" id="IPR050766">
    <property type="entry name" value="Bact_Lucif_Oxidored"/>
</dbReference>
<name>A0A3E0VW57_9MICO</name>
<evidence type="ECO:0000259" key="1">
    <source>
        <dbReference type="Pfam" id="PF00296"/>
    </source>
</evidence>
<evidence type="ECO:0000313" key="3">
    <source>
        <dbReference type="Proteomes" id="UP000256709"/>
    </source>
</evidence>
<gene>
    <name evidence="2" type="ORF">B7R21_06825</name>
</gene>
<accession>A0A3E0VW57</accession>
<dbReference type="SUPFAM" id="SSF51679">
    <property type="entry name" value="Bacterial luciferase-like"/>
    <property type="match status" value="1"/>
</dbReference>
<dbReference type="InterPro" id="IPR011251">
    <property type="entry name" value="Luciferase-like_dom"/>
</dbReference>
<comment type="caution">
    <text evidence="2">The sequence shown here is derived from an EMBL/GenBank/DDBJ whole genome shotgun (WGS) entry which is preliminary data.</text>
</comment>
<feature type="domain" description="Luciferase-like" evidence="1">
    <location>
        <begin position="5"/>
        <end position="192"/>
    </location>
</feature>
<organism evidence="2 3">
    <name type="scientific">Subtercola boreus</name>
    <dbReference type="NCBI Taxonomy" id="120213"/>
    <lineage>
        <taxon>Bacteria</taxon>
        <taxon>Bacillati</taxon>
        <taxon>Actinomycetota</taxon>
        <taxon>Actinomycetes</taxon>
        <taxon>Micrococcales</taxon>
        <taxon>Microbacteriaceae</taxon>
        <taxon>Subtercola</taxon>
    </lineage>
</organism>
<evidence type="ECO:0000313" key="2">
    <source>
        <dbReference type="EMBL" id="RFA14292.1"/>
    </source>
</evidence>
<reference evidence="2 3" key="1">
    <citation type="submission" date="2017-04" db="EMBL/GenBank/DDBJ databases">
        <title>Comparative genome analysis of Subtercola boreus.</title>
        <authorList>
            <person name="Cho Y.-J."/>
            <person name="Cho A."/>
            <person name="Kim O.-S."/>
            <person name="Lee J.-I."/>
        </authorList>
    </citation>
    <scope>NUCLEOTIDE SEQUENCE [LARGE SCALE GENOMIC DNA]</scope>
    <source>
        <strain evidence="2 3">P27444</strain>
    </source>
</reference>
<dbReference type="OrthoDB" id="7903015at2"/>
<dbReference type="Proteomes" id="UP000256709">
    <property type="component" value="Unassembled WGS sequence"/>
</dbReference>
<dbReference type="PANTHER" id="PTHR30137:SF15">
    <property type="entry name" value="BLL6902 PROTEIN"/>
    <property type="match status" value="1"/>
</dbReference>
<dbReference type="GO" id="GO:0016705">
    <property type="term" value="F:oxidoreductase activity, acting on paired donors, with incorporation or reduction of molecular oxygen"/>
    <property type="evidence" value="ECO:0007669"/>
    <property type="project" value="InterPro"/>
</dbReference>
<dbReference type="AlphaFoldDB" id="A0A3E0VW57"/>
<sequence length="386" mass="40542">MQLSFLSFIPNHAGPAGGAAALENGLQLFHFAEQLGYDTGWVRVRHFEPYLSSPMTFLAAVSQRTSRMHFGTGVLPMRYEDPIRVAEDASTLDLLSGGRLELGLSSGIPTPGILDPVFGSSPLGFSAESQKRVLRLREALAGAPLVNSGEGFMSIPANTDLTVSPPAPGLLDRLWYGAGTVASAARTGAQGFDLQVSTLNGEETGVSFEEGQLAQIRAYRASYAARVGQAVPDARNEVAREGAAGHPMAATGTRAPRITAGRIIVPLENDADRAEHRAFIEGYRSGMHADGRHHDPTVKLRFSRIFDGSPERITDDLLADSALSEATQLMVTLPAEGSLASHKRILQTIAERIAPHLGWTGATPAAAAAPASAAAAAAAPGYGTAA</sequence>